<evidence type="ECO:0000256" key="1">
    <source>
        <dbReference type="SAM" id="MobiDB-lite"/>
    </source>
</evidence>
<dbReference type="PANTHER" id="PTHR45090:SF4">
    <property type="entry name" value="J DOMAIN-CONTAINING PROTEIN"/>
    <property type="match status" value="1"/>
</dbReference>
<gene>
    <name evidence="3" type="ORF">NE237_015976</name>
</gene>
<evidence type="ECO:0000259" key="2">
    <source>
        <dbReference type="PROSITE" id="PS50076"/>
    </source>
</evidence>
<keyword evidence="4" id="KW-1185">Reference proteome</keyword>
<comment type="caution">
    <text evidence="3">The sequence shown here is derived from an EMBL/GenBank/DDBJ whole genome shotgun (WGS) entry which is preliminary data.</text>
</comment>
<feature type="region of interest" description="Disordered" evidence="1">
    <location>
        <begin position="176"/>
        <end position="204"/>
    </location>
</feature>
<dbReference type="FunFam" id="1.10.287.110:FF:000145">
    <property type="entry name" value="Chaperone protein dnaJ 20, chloroplastic"/>
    <property type="match status" value="1"/>
</dbReference>
<dbReference type="AlphaFoldDB" id="A0A9Q0KF29"/>
<dbReference type="GO" id="GO:0009507">
    <property type="term" value="C:chloroplast"/>
    <property type="evidence" value="ECO:0007669"/>
    <property type="project" value="TreeGrafter"/>
</dbReference>
<evidence type="ECO:0000313" key="4">
    <source>
        <dbReference type="Proteomes" id="UP001141806"/>
    </source>
</evidence>
<dbReference type="Pfam" id="PF00226">
    <property type="entry name" value="DnaJ"/>
    <property type="match status" value="1"/>
</dbReference>
<sequence length="204" mass="23581">MSYGLVSGSERFHRCIISNELCKRSTGEVFACVCFNAHQPKITISIENRFGSFKSKAAINDGFVTAIQEMNFYELLGISESGSFSEIKQAYKQLALKYHPDVSPPERIEEYTKRFIQVHEAYEILSDPNMRALYDRDLARGLHLAFSARKGYSYDEGMEDRSNWRNHWNSQLEGLKQRSMHKDSRGNMSWGARMRRKNESSTDI</sequence>
<dbReference type="InterPro" id="IPR018253">
    <property type="entry name" value="DnaJ_domain_CS"/>
</dbReference>
<dbReference type="EMBL" id="JAMYWD010000006">
    <property type="protein sequence ID" value="KAJ4969275.1"/>
    <property type="molecule type" value="Genomic_DNA"/>
</dbReference>
<name>A0A9Q0KF29_9MAGN</name>
<dbReference type="InterPro" id="IPR053232">
    <property type="entry name" value="DnaJ_C/III_chloroplastic"/>
</dbReference>
<dbReference type="SMART" id="SM00271">
    <property type="entry name" value="DnaJ"/>
    <property type="match status" value="1"/>
</dbReference>
<dbReference type="PANTHER" id="PTHR45090">
    <property type="entry name" value="CHAPERONE PROTEIN DNAJ 20 CHLOROPLASTIC"/>
    <property type="match status" value="1"/>
</dbReference>
<dbReference type="Gene3D" id="1.10.287.110">
    <property type="entry name" value="DnaJ domain"/>
    <property type="match status" value="1"/>
</dbReference>
<evidence type="ECO:0000313" key="3">
    <source>
        <dbReference type="EMBL" id="KAJ4969275.1"/>
    </source>
</evidence>
<accession>A0A9Q0KF29</accession>
<dbReference type="CDD" id="cd06257">
    <property type="entry name" value="DnaJ"/>
    <property type="match status" value="1"/>
</dbReference>
<dbReference type="SUPFAM" id="SSF46565">
    <property type="entry name" value="Chaperone J-domain"/>
    <property type="match status" value="1"/>
</dbReference>
<dbReference type="Proteomes" id="UP001141806">
    <property type="component" value="Unassembled WGS sequence"/>
</dbReference>
<organism evidence="3 4">
    <name type="scientific">Protea cynaroides</name>
    <dbReference type="NCBI Taxonomy" id="273540"/>
    <lineage>
        <taxon>Eukaryota</taxon>
        <taxon>Viridiplantae</taxon>
        <taxon>Streptophyta</taxon>
        <taxon>Embryophyta</taxon>
        <taxon>Tracheophyta</taxon>
        <taxon>Spermatophyta</taxon>
        <taxon>Magnoliopsida</taxon>
        <taxon>Proteales</taxon>
        <taxon>Proteaceae</taxon>
        <taxon>Protea</taxon>
    </lineage>
</organism>
<dbReference type="InterPro" id="IPR036869">
    <property type="entry name" value="J_dom_sf"/>
</dbReference>
<reference evidence="3" key="1">
    <citation type="journal article" date="2023" name="Plant J.">
        <title>The genome of the king protea, Protea cynaroides.</title>
        <authorList>
            <person name="Chang J."/>
            <person name="Duong T.A."/>
            <person name="Schoeman C."/>
            <person name="Ma X."/>
            <person name="Roodt D."/>
            <person name="Barker N."/>
            <person name="Li Z."/>
            <person name="Van de Peer Y."/>
            <person name="Mizrachi E."/>
        </authorList>
    </citation>
    <scope>NUCLEOTIDE SEQUENCE</scope>
    <source>
        <tissue evidence="3">Young leaves</tissue>
    </source>
</reference>
<protein>
    <recommendedName>
        <fullName evidence="2">J domain-containing protein</fullName>
    </recommendedName>
</protein>
<dbReference type="OrthoDB" id="445556at2759"/>
<proteinExistence type="predicted"/>
<dbReference type="PROSITE" id="PS00636">
    <property type="entry name" value="DNAJ_1"/>
    <property type="match status" value="1"/>
</dbReference>
<dbReference type="InterPro" id="IPR001623">
    <property type="entry name" value="DnaJ_domain"/>
</dbReference>
<dbReference type="PROSITE" id="PS50076">
    <property type="entry name" value="DNAJ_2"/>
    <property type="match status" value="1"/>
</dbReference>
<feature type="domain" description="J" evidence="2">
    <location>
        <begin position="71"/>
        <end position="138"/>
    </location>
</feature>
<dbReference type="PRINTS" id="PR00625">
    <property type="entry name" value="JDOMAIN"/>
</dbReference>